<reference evidence="3" key="2">
    <citation type="submission" date="2023-02" db="EMBL/GenBank/DDBJ databases">
        <authorList>
            <person name="Swenson N.G."/>
            <person name="Wegrzyn J.L."/>
            <person name="Mcevoy S.L."/>
        </authorList>
    </citation>
    <scope>NUCLEOTIDE SEQUENCE</scope>
    <source>
        <strain evidence="3">91603</strain>
        <tissue evidence="3">Leaf</tissue>
    </source>
</reference>
<evidence type="ECO:0000256" key="1">
    <source>
        <dbReference type="SAM" id="MobiDB-lite"/>
    </source>
</evidence>
<evidence type="ECO:0000313" key="3">
    <source>
        <dbReference type="EMBL" id="KAI9182401.1"/>
    </source>
</evidence>
<evidence type="ECO:0000313" key="4">
    <source>
        <dbReference type="Proteomes" id="UP001064489"/>
    </source>
</evidence>
<keyword evidence="4" id="KW-1185">Reference proteome</keyword>
<dbReference type="Pfam" id="PF14223">
    <property type="entry name" value="Retrotran_gag_2"/>
    <property type="match status" value="1"/>
</dbReference>
<feature type="region of interest" description="Disordered" evidence="1">
    <location>
        <begin position="1"/>
        <end position="45"/>
    </location>
</feature>
<protein>
    <recommendedName>
        <fullName evidence="2">Retrovirus-related Pol polyprotein from transposon TNT 1-94-like beta-barrel domain-containing protein</fullName>
    </recommendedName>
</protein>
<dbReference type="Proteomes" id="UP001064489">
    <property type="component" value="Chromosome 4"/>
</dbReference>
<feature type="compositionally biased region" description="Basic and acidic residues" evidence="1">
    <location>
        <begin position="25"/>
        <end position="34"/>
    </location>
</feature>
<sequence length="458" mass="50933">MAGAENQLRISGDNQLEGDVSTMKDNNKTVEKIKSGSQNSSKGFNPSGHPLGSYCSVKLNHDNYLLWKNMVLPVIRGNRMERFITGAKQCPPEFTEVTGEEFIETELEDNPDYEEWIVQDQILLGWIYNSIDIDVATELMGYETSKQPWDAIRDLFGVKNRSNVVFYKREFNHLKKGNMKMGEYLKAMKKLVDNLALAGHHVTLDDLVSQVLTGLDSLEYNPVLNDDIASINLGQPIANFANTKGGSSHGNYNKYQSHLKQQHQSSGISTILSGGRFSGSNNRGGRSQRGKEGKYNSNQQPICQVCGKIGHTAAYCYYRFDNSYMGAPPEPNKNNQQNQHSTFVATQETLSDPAWCADSGASSHVTNDAGNLNQKREYNGKESLVVGNGEKLNINHVGHAYLPSLNNKNLLLKDILYVPSIEKNLISISQLTSYNDVNVIFDFFGCVVKDKVTGQALL</sequence>
<feature type="compositionally biased region" description="Low complexity" evidence="1">
    <location>
        <begin position="273"/>
        <end position="285"/>
    </location>
</feature>
<proteinExistence type="predicted"/>
<dbReference type="AlphaFoldDB" id="A0AAD5J1K2"/>
<feature type="region of interest" description="Disordered" evidence="1">
    <location>
        <begin position="270"/>
        <end position="296"/>
    </location>
</feature>
<dbReference type="InterPro" id="IPR054722">
    <property type="entry name" value="PolX-like_BBD"/>
</dbReference>
<dbReference type="PANTHER" id="PTHR47481:SF22">
    <property type="entry name" value="RETROTRANSPOSON GAG DOMAIN-CONTAINING PROTEIN"/>
    <property type="match status" value="1"/>
</dbReference>
<feature type="compositionally biased region" description="Polar residues" evidence="1">
    <location>
        <begin position="35"/>
        <end position="44"/>
    </location>
</feature>
<organism evidence="3 4">
    <name type="scientific">Acer negundo</name>
    <name type="common">Box elder</name>
    <dbReference type="NCBI Taxonomy" id="4023"/>
    <lineage>
        <taxon>Eukaryota</taxon>
        <taxon>Viridiplantae</taxon>
        <taxon>Streptophyta</taxon>
        <taxon>Embryophyta</taxon>
        <taxon>Tracheophyta</taxon>
        <taxon>Spermatophyta</taxon>
        <taxon>Magnoliopsida</taxon>
        <taxon>eudicotyledons</taxon>
        <taxon>Gunneridae</taxon>
        <taxon>Pentapetalae</taxon>
        <taxon>rosids</taxon>
        <taxon>malvids</taxon>
        <taxon>Sapindales</taxon>
        <taxon>Sapindaceae</taxon>
        <taxon>Hippocastanoideae</taxon>
        <taxon>Acereae</taxon>
        <taxon>Acer</taxon>
    </lineage>
</organism>
<name>A0AAD5J1K2_ACENE</name>
<feature type="domain" description="Retrovirus-related Pol polyprotein from transposon TNT 1-94-like beta-barrel" evidence="2">
    <location>
        <begin position="355"/>
        <end position="433"/>
    </location>
</feature>
<dbReference type="EMBL" id="JAJSOW010000101">
    <property type="protein sequence ID" value="KAI9182401.1"/>
    <property type="molecule type" value="Genomic_DNA"/>
</dbReference>
<gene>
    <name evidence="3" type="ORF">LWI28_024967</name>
</gene>
<dbReference type="PANTHER" id="PTHR47481">
    <property type="match status" value="1"/>
</dbReference>
<comment type="caution">
    <text evidence="3">The sequence shown here is derived from an EMBL/GenBank/DDBJ whole genome shotgun (WGS) entry which is preliminary data.</text>
</comment>
<accession>A0AAD5J1K2</accession>
<reference evidence="3" key="1">
    <citation type="journal article" date="2022" name="Plant J.">
        <title>Strategies of tolerance reflected in two North American maple genomes.</title>
        <authorList>
            <person name="McEvoy S.L."/>
            <person name="Sezen U.U."/>
            <person name="Trouern-Trend A."/>
            <person name="McMahon S.M."/>
            <person name="Schaberg P.G."/>
            <person name="Yang J."/>
            <person name="Wegrzyn J.L."/>
            <person name="Swenson N.G."/>
        </authorList>
    </citation>
    <scope>NUCLEOTIDE SEQUENCE</scope>
    <source>
        <strain evidence="3">91603</strain>
    </source>
</reference>
<evidence type="ECO:0000259" key="2">
    <source>
        <dbReference type="Pfam" id="PF22936"/>
    </source>
</evidence>
<dbReference type="Pfam" id="PF22936">
    <property type="entry name" value="Pol_BBD"/>
    <property type="match status" value="1"/>
</dbReference>